<reference evidence="1 2" key="1">
    <citation type="submission" date="2017-12" db="EMBL/GenBank/DDBJ databases">
        <title>Phylogenetic diversity of female urinary microbiome.</title>
        <authorList>
            <person name="Thomas-White K."/>
            <person name="Wolfe A.J."/>
        </authorList>
    </citation>
    <scope>NUCLEOTIDE SEQUENCE [LARGE SCALE GENOMIC DNA]</scope>
    <source>
        <strain evidence="1 2">UMB0777</strain>
    </source>
</reference>
<name>A0A2I1R0M8_9ACTN</name>
<sequence>MDYIAHTVDTAAAVGSVADLLWAAADLVATNPETADPIHDAGLHLIAAGRTTARRAGAARELATMIAESRHPDLAATITGDDTDWASWQRVLTEPWPILADAAAFAAQLGGIESQITPGRWIA</sequence>
<proteinExistence type="predicted"/>
<organism evidence="1 2">
    <name type="scientific">Gordonia terrae</name>
    <dbReference type="NCBI Taxonomy" id="2055"/>
    <lineage>
        <taxon>Bacteria</taxon>
        <taxon>Bacillati</taxon>
        <taxon>Actinomycetota</taxon>
        <taxon>Actinomycetes</taxon>
        <taxon>Mycobacteriales</taxon>
        <taxon>Gordoniaceae</taxon>
        <taxon>Gordonia</taxon>
    </lineage>
</organism>
<evidence type="ECO:0000313" key="2">
    <source>
        <dbReference type="Proteomes" id="UP000234662"/>
    </source>
</evidence>
<accession>A0A2I1R0M8</accession>
<dbReference type="EMBL" id="PKJC01000053">
    <property type="protein sequence ID" value="PKZ62676.1"/>
    <property type="molecule type" value="Genomic_DNA"/>
</dbReference>
<comment type="caution">
    <text evidence="1">The sequence shown here is derived from an EMBL/GenBank/DDBJ whole genome shotgun (WGS) entry which is preliminary data.</text>
</comment>
<dbReference type="RefSeq" id="WP_101823272.1">
    <property type="nucleotide sequence ID" value="NZ_PKJC01000053.1"/>
</dbReference>
<protein>
    <submittedName>
        <fullName evidence="1">Uncharacterized protein</fullName>
    </submittedName>
</protein>
<gene>
    <name evidence="1" type="ORF">CYJ73_25840</name>
</gene>
<evidence type="ECO:0000313" key="1">
    <source>
        <dbReference type="EMBL" id="PKZ62676.1"/>
    </source>
</evidence>
<dbReference type="Proteomes" id="UP000234662">
    <property type="component" value="Unassembled WGS sequence"/>
</dbReference>
<dbReference type="AlphaFoldDB" id="A0A2I1R0M8"/>